<keyword evidence="2" id="KW-0176">Collagen</keyword>
<reference evidence="2" key="1">
    <citation type="journal article" date="2013" name="Environ. Microbiol.">
        <title>Microbiota from the distal guts of lean and obese adolescents exhibit partial functional redundancy besides clear differences in community structure.</title>
        <authorList>
            <person name="Ferrer M."/>
            <person name="Ruiz A."/>
            <person name="Lanza F."/>
            <person name="Haange S.B."/>
            <person name="Oberbach A."/>
            <person name="Till H."/>
            <person name="Bargiela R."/>
            <person name="Campoy C."/>
            <person name="Segura M.T."/>
            <person name="Richter M."/>
            <person name="von Bergen M."/>
            <person name="Seifert J."/>
            <person name="Suarez A."/>
        </authorList>
    </citation>
    <scope>NUCLEOTIDE SEQUENCE</scope>
</reference>
<comment type="caution">
    <text evidence="2">The sequence shown here is derived from an EMBL/GenBank/DDBJ whole genome shotgun (WGS) entry which is preliminary data.</text>
</comment>
<feature type="region of interest" description="Disordered" evidence="1">
    <location>
        <begin position="104"/>
        <end position="128"/>
    </location>
</feature>
<sequence length="181" mass="18703">MPINAVNLTGNVYPAGPKGDTGPANTLEIGTVEKGENASASITGEAPNQTLNLILPKGDKGEKGDTGETNSLSIGTVEKGTVPSATITGQAPNQILNLVLPKGDTGEKGEVGPRGEQGIQGNPGPINSIKIGRVEKGEEASVTIVGESPNQILNFVLPIGPKGIREKKETKDLKGNKEYKE</sequence>
<name>K1UDT8_9ZZZZ</name>
<feature type="region of interest" description="Disordered" evidence="1">
    <location>
        <begin position="161"/>
        <end position="181"/>
    </location>
</feature>
<feature type="compositionally biased region" description="Basic and acidic residues" evidence="1">
    <location>
        <begin position="163"/>
        <end position="181"/>
    </location>
</feature>
<organism evidence="2">
    <name type="scientific">human gut metagenome</name>
    <dbReference type="NCBI Taxonomy" id="408170"/>
    <lineage>
        <taxon>unclassified sequences</taxon>
        <taxon>metagenomes</taxon>
        <taxon>organismal metagenomes</taxon>
    </lineage>
</organism>
<gene>
    <name evidence="2" type="ORF">OBE_04299</name>
</gene>
<accession>K1UDT8</accession>
<proteinExistence type="predicted"/>
<evidence type="ECO:0000313" key="2">
    <source>
        <dbReference type="EMBL" id="EKC69666.1"/>
    </source>
</evidence>
<evidence type="ECO:0000256" key="1">
    <source>
        <dbReference type="SAM" id="MobiDB-lite"/>
    </source>
</evidence>
<feature type="non-terminal residue" evidence="2">
    <location>
        <position position="181"/>
    </location>
</feature>
<feature type="compositionally biased region" description="Basic and acidic residues" evidence="1">
    <location>
        <begin position="104"/>
        <end position="113"/>
    </location>
</feature>
<dbReference type="GO" id="GO:0005581">
    <property type="term" value="C:collagen trimer"/>
    <property type="evidence" value="ECO:0007669"/>
    <property type="project" value="UniProtKB-KW"/>
</dbReference>
<dbReference type="EMBL" id="AJWZ01002909">
    <property type="protein sequence ID" value="EKC69666.1"/>
    <property type="molecule type" value="Genomic_DNA"/>
</dbReference>
<protein>
    <submittedName>
        <fullName evidence="2">Collagen triple helix repeat protein</fullName>
    </submittedName>
</protein>
<dbReference type="AlphaFoldDB" id="K1UDT8"/>